<evidence type="ECO:0000256" key="5">
    <source>
        <dbReference type="ARBA" id="ARBA00023002"/>
    </source>
</evidence>
<feature type="domain" description="2Fe-2S ferredoxin-type" evidence="8">
    <location>
        <begin position="227"/>
        <end position="312"/>
    </location>
</feature>
<dbReference type="SUPFAM" id="SSF63380">
    <property type="entry name" value="Riboflavin synthase domain-like"/>
    <property type="match status" value="1"/>
</dbReference>
<dbReference type="Pfam" id="PF00111">
    <property type="entry name" value="Fer2"/>
    <property type="match status" value="1"/>
</dbReference>
<dbReference type="PANTHER" id="PTHR47354:SF1">
    <property type="entry name" value="CARNITINE MONOOXYGENASE REDUCTASE SUBUNIT"/>
    <property type="match status" value="1"/>
</dbReference>
<organism evidence="10 11">
    <name type="scientific">Streptomyces spongiae</name>
    <dbReference type="NCBI Taxonomy" id="565072"/>
    <lineage>
        <taxon>Bacteria</taxon>
        <taxon>Bacillati</taxon>
        <taxon>Actinomycetota</taxon>
        <taxon>Actinomycetes</taxon>
        <taxon>Kitasatosporales</taxon>
        <taxon>Streptomycetaceae</taxon>
        <taxon>Streptomyces</taxon>
    </lineage>
</organism>
<dbReference type="InterPro" id="IPR036010">
    <property type="entry name" value="2Fe-2S_ferredoxin-like_sf"/>
</dbReference>
<dbReference type="InterPro" id="IPR001041">
    <property type="entry name" value="2Fe-2S_ferredoxin-type"/>
</dbReference>
<evidence type="ECO:0000313" key="11">
    <source>
        <dbReference type="Proteomes" id="UP000400924"/>
    </source>
</evidence>
<keyword evidence="4" id="KW-0479">Metal-binding</keyword>
<dbReference type="EMBL" id="VJZC01000018">
    <property type="protein sequence ID" value="MPY56542.1"/>
    <property type="molecule type" value="Genomic_DNA"/>
</dbReference>
<evidence type="ECO:0000256" key="3">
    <source>
        <dbReference type="ARBA" id="ARBA00022714"/>
    </source>
</evidence>
<keyword evidence="5" id="KW-0560">Oxidoreductase</keyword>
<dbReference type="InterPro" id="IPR017927">
    <property type="entry name" value="FAD-bd_FR_type"/>
</dbReference>
<dbReference type="RefSeq" id="WP_322723711.1">
    <property type="nucleotide sequence ID" value="NZ_VJZC01000018.1"/>
</dbReference>
<evidence type="ECO:0000256" key="2">
    <source>
        <dbReference type="ARBA" id="ARBA00022630"/>
    </source>
</evidence>
<dbReference type="PROSITE" id="PS00197">
    <property type="entry name" value="2FE2S_FER_1"/>
    <property type="match status" value="1"/>
</dbReference>
<gene>
    <name evidence="10" type="ORF">FNH08_04955</name>
</gene>
<feature type="domain" description="FAD-binding FR-type" evidence="9">
    <location>
        <begin position="1"/>
        <end position="102"/>
    </location>
</feature>
<keyword evidence="7" id="KW-0411">Iron-sulfur</keyword>
<dbReference type="CDD" id="cd06185">
    <property type="entry name" value="PDR_like"/>
    <property type="match status" value="1"/>
</dbReference>
<dbReference type="GO" id="GO:0016491">
    <property type="term" value="F:oxidoreductase activity"/>
    <property type="evidence" value="ECO:0007669"/>
    <property type="project" value="UniProtKB-KW"/>
</dbReference>
<dbReference type="SUPFAM" id="SSF54292">
    <property type="entry name" value="2Fe-2S ferredoxin-like"/>
    <property type="match status" value="1"/>
</dbReference>
<evidence type="ECO:0000259" key="9">
    <source>
        <dbReference type="PROSITE" id="PS51384"/>
    </source>
</evidence>
<dbReference type="SUPFAM" id="SSF52343">
    <property type="entry name" value="Ferredoxin reductase-like, C-terminal NADP-linked domain"/>
    <property type="match status" value="1"/>
</dbReference>
<dbReference type="InterPro" id="IPR017938">
    <property type="entry name" value="Riboflavin_synthase-like_b-brl"/>
</dbReference>
<dbReference type="AlphaFoldDB" id="A0A5N8XAR8"/>
<dbReference type="InterPro" id="IPR006058">
    <property type="entry name" value="2Fe2S_fd_BS"/>
</dbReference>
<keyword evidence="11" id="KW-1185">Reference proteome</keyword>
<dbReference type="Gene3D" id="3.10.20.30">
    <property type="match status" value="1"/>
</dbReference>
<dbReference type="Proteomes" id="UP000400924">
    <property type="component" value="Unassembled WGS sequence"/>
</dbReference>
<comment type="caution">
    <text evidence="10">The sequence shown here is derived from an EMBL/GenBank/DDBJ whole genome shotgun (WGS) entry which is preliminary data.</text>
</comment>
<dbReference type="InterPro" id="IPR012675">
    <property type="entry name" value="Beta-grasp_dom_sf"/>
</dbReference>
<accession>A0A5N8XAR8</accession>
<dbReference type="Gene3D" id="2.40.30.10">
    <property type="entry name" value="Translation factors"/>
    <property type="match status" value="1"/>
</dbReference>
<proteinExistence type="predicted"/>
<dbReference type="PANTHER" id="PTHR47354">
    <property type="entry name" value="NADH OXIDOREDUCTASE HCR"/>
    <property type="match status" value="1"/>
</dbReference>
<dbReference type="PRINTS" id="PR00409">
    <property type="entry name" value="PHDIOXRDTASE"/>
</dbReference>
<evidence type="ECO:0000256" key="4">
    <source>
        <dbReference type="ARBA" id="ARBA00022723"/>
    </source>
</evidence>
<dbReference type="PROSITE" id="PS51085">
    <property type="entry name" value="2FE2S_FER_2"/>
    <property type="match status" value="1"/>
</dbReference>
<comment type="cofactor">
    <cofactor evidence="1">
        <name>FAD</name>
        <dbReference type="ChEBI" id="CHEBI:57692"/>
    </cofactor>
</comment>
<dbReference type="GO" id="GO:0051537">
    <property type="term" value="F:2 iron, 2 sulfur cluster binding"/>
    <property type="evidence" value="ECO:0007669"/>
    <property type="project" value="UniProtKB-KW"/>
</dbReference>
<keyword evidence="6" id="KW-0408">Iron</keyword>
<dbReference type="CDD" id="cd00207">
    <property type="entry name" value="fer2"/>
    <property type="match status" value="1"/>
</dbReference>
<dbReference type="PROSITE" id="PS51384">
    <property type="entry name" value="FAD_FR"/>
    <property type="match status" value="1"/>
</dbReference>
<evidence type="ECO:0000256" key="1">
    <source>
        <dbReference type="ARBA" id="ARBA00001974"/>
    </source>
</evidence>
<sequence>MSERAVRVRALRWEADGVVSLELEAADGAPLPPWEPGAHLDLVLPEGLERQYSLCGRPDASTWRVAVRREADGRGGSAWVHDRLRPGTTLPVRGPRNHFALVDAPAYLFIAGGIGITPLLPMAERATAAGREWRLHYGGRSRVGMAFVEELAGYGERVALYPRDEGGRIDLEAVLDDAPADAAVYCCGPPSLVDTVVRLCAERDRQVSVERFAPVIPAEAARAGDGFEVQLLRSGVKVEVAGGQSILEAVEAAGVWPPSSCLEGTCGTCETRVVEGRVDHRDSILTEAERASGETMLICVSRADCARLVLDL</sequence>
<evidence type="ECO:0000256" key="6">
    <source>
        <dbReference type="ARBA" id="ARBA00023004"/>
    </source>
</evidence>
<dbReference type="Gene3D" id="3.40.50.80">
    <property type="entry name" value="Nucleotide-binding domain of ferredoxin-NADP reductase (FNR) module"/>
    <property type="match status" value="1"/>
</dbReference>
<dbReference type="InterPro" id="IPR050415">
    <property type="entry name" value="MRET"/>
</dbReference>
<evidence type="ECO:0000259" key="8">
    <source>
        <dbReference type="PROSITE" id="PS51085"/>
    </source>
</evidence>
<dbReference type="GO" id="GO:0046872">
    <property type="term" value="F:metal ion binding"/>
    <property type="evidence" value="ECO:0007669"/>
    <property type="project" value="UniProtKB-KW"/>
</dbReference>
<evidence type="ECO:0000313" key="10">
    <source>
        <dbReference type="EMBL" id="MPY56542.1"/>
    </source>
</evidence>
<dbReference type="InterPro" id="IPR039261">
    <property type="entry name" value="FNR_nucleotide-bd"/>
</dbReference>
<reference evidence="10 11" key="1">
    <citation type="submission" date="2019-07" db="EMBL/GenBank/DDBJ databases">
        <title>New species of Amycolatopsis and Streptomyces.</title>
        <authorList>
            <person name="Duangmal K."/>
            <person name="Teo W.F.A."/>
            <person name="Lipun K."/>
        </authorList>
    </citation>
    <scope>NUCLEOTIDE SEQUENCE [LARGE SCALE GENOMIC DNA]</scope>
    <source>
        <strain evidence="10 11">NBRC 106415</strain>
    </source>
</reference>
<keyword evidence="2" id="KW-0285">Flavoprotein</keyword>
<protein>
    <submittedName>
        <fullName evidence="10">Oxidoreductase</fullName>
    </submittedName>
</protein>
<keyword evidence="3" id="KW-0001">2Fe-2S</keyword>
<evidence type="ECO:0000256" key="7">
    <source>
        <dbReference type="ARBA" id="ARBA00023014"/>
    </source>
</evidence>
<name>A0A5N8XAR8_9ACTN</name>